<accession>A0A378PT86</accession>
<evidence type="ECO:0000256" key="3">
    <source>
        <dbReference type="ARBA" id="ARBA00022679"/>
    </source>
</evidence>
<keyword evidence="5" id="KW-0680">Restriction system</keyword>
<evidence type="ECO:0000259" key="7">
    <source>
        <dbReference type="Pfam" id="PF02384"/>
    </source>
</evidence>
<keyword evidence="2 8" id="KW-0489">Methyltransferase</keyword>
<protein>
    <recommendedName>
        <fullName evidence="1">site-specific DNA-methyltransferase (adenine-specific)</fullName>
        <ecNumber evidence="1">2.1.1.72</ecNumber>
    </recommendedName>
</protein>
<dbReference type="PANTHER" id="PTHR42933">
    <property type="entry name" value="SLR6095 PROTEIN"/>
    <property type="match status" value="1"/>
</dbReference>
<dbReference type="InterPro" id="IPR003356">
    <property type="entry name" value="DNA_methylase_A-5"/>
</dbReference>
<dbReference type="GO" id="GO:0009307">
    <property type="term" value="P:DNA restriction-modification system"/>
    <property type="evidence" value="ECO:0007669"/>
    <property type="project" value="UniProtKB-KW"/>
</dbReference>
<dbReference type="Proteomes" id="UP000255234">
    <property type="component" value="Unassembled WGS sequence"/>
</dbReference>
<evidence type="ECO:0000313" key="8">
    <source>
        <dbReference type="EMBL" id="STY91816.1"/>
    </source>
</evidence>
<sequence>MTDIFTLENKIKDMIDDLKGLCQTNGLSNQASEEVIITSVFLYKFLNDKFMANLKTFAEEIDMPVEDILKNENDELDAFYDTYNQDVAFKYEDTIEALINRVGEDDFYKLFDDALERISNYEENEAFNIETSDGTKKALFTRITENVESSKRNNFAKSVFGIISQDKFDFSPAFRNNFDFYSTIFEYLIKDYNVASGVYAEYFTPQAISNIIAKILVNMTPVEDKMYEVYDPSAGSGSLVLHLANELGEGSFGDRAIVYTQDISSKSTRFCV</sequence>
<evidence type="ECO:0000256" key="2">
    <source>
        <dbReference type="ARBA" id="ARBA00022603"/>
    </source>
</evidence>
<dbReference type="PANTHER" id="PTHR42933:SF1">
    <property type="entry name" value="SITE-SPECIFIC DNA-METHYLTRANSFERASE (ADENINE-SPECIFIC)"/>
    <property type="match status" value="1"/>
</dbReference>
<keyword evidence="3 8" id="KW-0808">Transferase</keyword>
<dbReference type="Pfam" id="PF02384">
    <property type="entry name" value="N6_Mtase"/>
    <property type="match status" value="1"/>
</dbReference>
<evidence type="ECO:0000256" key="4">
    <source>
        <dbReference type="ARBA" id="ARBA00022691"/>
    </source>
</evidence>
<comment type="catalytic activity">
    <reaction evidence="6">
        <text>a 2'-deoxyadenosine in DNA + S-adenosyl-L-methionine = an N(6)-methyl-2'-deoxyadenosine in DNA + S-adenosyl-L-homocysteine + H(+)</text>
        <dbReference type="Rhea" id="RHEA:15197"/>
        <dbReference type="Rhea" id="RHEA-COMP:12418"/>
        <dbReference type="Rhea" id="RHEA-COMP:12419"/>
        <dbReference type="ChEBI" id="CHEBI:15378"/>
        <dbReference type="ChEBI" id="CHEBI:57856"/>
        <dbReference type="ChEBI" id="CHEBI:59789"/>
        <dbReference type="ChEBI" id="CHEBI:90615"/>
        <dbReference type="ChEBI" id="CHEBI:90616"/>
        <dbReference type="EC" id="2.1.1.72"/>
    </reaction>
</comment>
<feature type="domain" description="DNA methylase adenine-specific" evidence="7">
    <location>
        <begin position="179"/>
        <end position="271"/>
    </location>
</feature>
<dbReference type="PRINTS" id="PR00507">
    <property type="entry name" value="N12N6MTFRASE"/>
</dbReference>
<dbReference type="InterPro" id="IPR029063">
    <property type="entry name" value="SAM-dependent_MTases_sf"/>
</dbReference>
<keyword evidence="4" id="KW-0949">S-adenosyl-L-methionine</keyword>
<evidence type="ECO:0000256" key="1">
    <source>
        <dbReference type="ARBA" id="ARBA00011900"/>
    </source>
</evidence>
<evidence type="ECO:0000256" key="6">
    <source>
        <dbReference type="ARBA" id="ARBA00047942"/>
    </source>
</evidence>
<reference evidence="8 9" key="1">
    <citation type="submission" date="2018-06" db="EMBL/GenBank/DDBJ databases">
        <authorList>
            <consortium name="Pathogen Informatics"/>
            <person name="Doyle S."/>
        </authorList>
    </citation>
    <scope>NUCLEOTIDE SEQUENCE [LARGE SCALE GENOMIC DNA]</scope>
    <source>
        <strain evidence="8 9">NCTC10571</strain>
    </source>
</reference>
<dbReference type="EMBL" id="UGPP01000003">
    <property type="protein sequence ID" value="STY91816.1"/>
    <property type="molecule type" value="Genomic_DNA"/>
</dbReference>
<dbReference type="GO" id="GO:0032259">
    <property type="term" value="P:methylation"/>
    <property type="evidence" value="ECO:0007669"/>
    <property type="project" value="UniProtKB-KW"/>
</dbReference>
<evidence type="ECO:0000313" key="9">
    <source>
        <dbReference type="Proteomes" id="UP000255234"/>
    </source>
</evidence>
<dbReference type="InterPro" id="IPR051537">
    <property type="entry name" value="DNA_Adenine_Mtase"/>
</dbReference>
<name>A0A378PT86_9FIRM</name>
<evidence type="ECO:0000256" key="5">
    <source>
        <dbReference type="ARBA" id="ARBA00022747"/>
    </source>
</evidence>
<dbReference type="GO" id="GO:0009007">
    <property type="term" value="F:site-specific DNA-methyltransferase (adenine-specific) activity"/>
    <property type="evidence" value="ECO:0007669"/>
    <property type="project" value="UniProtKB-EC"/>
</dbReference>
<organism evidence="8 9">
    <name type="scientific">Megamonas hypermegale</name>
    <dbReference type="NCBI Taxonomy" id="158847"/>
    <lineage>
        <taxon>Bacteria</taxon>
        <taxon>Bacillati</taxon>
        <taxon>Bacillota</taxon>
        <taxon>Negativicutes</taxon>
        <taxon>Selenomonadales</taxon>
        <taxon>Selenomonadaceae</taxon>
        <taxon>Megamonas</taxon>
    </lineage>
</organism>
<dbReference type="EC" id="2.1.1.72" evidence="1"/>
<dbReference type="AlphaFoldDB" id="A0A378PT86"/>
<dbReference type="GO" id="GO:0003677">
    <property type="term" value="F:DNA binding"/>
    <property type="evidence" value="ECO:0007669"/>
    <property type="project" value="InterPro"/>
</dbReference>
<dbReference type="GO" id="GO:0008170">
    <property type="term" value="F:N-methyltransferase activity"/>
    <property type="evidence" value="ECO:0007669"/>
    <property type="project" value="InterPro"/>
</dbReference>
<gene>
    <name evidence="8" type="ORF">NCTC10571_02637</name>
</gene>
<dbReference type="SUPFAM" id="SSF53335">
    <property type="entry name" value="S-adenosyl-L-methionine-dependent methyltransferases"/>
    <property type="match status" value="1"/>
</dbReference>
<dbReference type="Gene3D" id="3.40.50.150">
    <property type="entry name" value="Vaccinia Virus protein VP39"/>
    <property type="match status" value="1"/>
</dbReference>
<proteinExistence type="predicted"/>